<gene>
    <name evidence="1" type="ORF">BofuT4_uP088400.1</name>
</gene>
<evidence type="ECO:0000313" key="2">
    <source>
        <dbReference type="Proteomes" id="UP000008177"/>
    </source>
</evidence>
<accession>G2YG79</accession>
<proteinExistence type="predicted"/>
<name>G2YG79_BOTF4</name>
<dbReference type="Proteomes" id="UP000008177">
    <property type="component" value="Unplaced contigs"/>
</dbReference>
<dbReference type="AlphaFoldDB" id="G2YG79"/>
<organism evidence="1 2">
    <name type="scientific">Botryotinia fuckeliana (strain T4)</name>
    <name type="common">Noble rot fungus</name>
    <name type="synonym">Botrytis cinerea</name>
    <dbReference type="NCBI Taxonomy" id="999810"/>
    <lineage>
        <taxon>Eukaryota</taxon>
        <taxon>Fungi</taxon>
        <taxon>Dikarya</taxon>
        <taxon>Ascomycota</taxon>
        <taxon>Pezizomycotina</taxon>
        <taxon>Leotiomycetes</taxon>
        <taxon>Helotiales</taxon>
        <taxon>Sclerotiniaceae</taxon>
        <taxon>Botrytis</taxon>
    </lineage>
</organism>
<protein>
    <submittedName>
        <fullName evidence="1">Uncharacterized protein</fullName>
    </submittedName>
</protein>
<reference evidence="2" key="1">
    <citation type="journal article" date="2011" name="PLoS Genet.">
        <title>Genomic analysis of the necrotrophic fungal pathogens Sclerotinia sclerotiorum and Botrytis cinerea.</title>
        <authorList>
            <person name="Amselem J."/>
            <person name="Cuomo C.A."/>
            <person name="van Kan J.A."/>
            <person name="Viaud M."/>
            <person name="Benito E.P."/>
            <person name="Couloux A."/>
            <person name="Coutinho P.M."/>
            <person name="de Vries R.P."/>
            <person name="Dyer P.S."/>
            <person name="Fillinger S."/>
            <person name="Fournier E."/>
            <person name="Gout L."/>
            <person name="Hahn M."/>
            <person name="Kohn L."/>
            <person name="Lapalu N."/>
            <person name="Plummer K.M."/>
            <person name="Pradier J.M."/>
            <person name="Quevillon E."/>
            <person name="Sharon A."/>
            <person name="Simon A."/>
            <person name="ten Have A."/>
            <person name="Tudzynski B."/>
            <person name="Tudzynski P."/>
            <person name="Wincker P."/>
            <person name="Andrew M."/>
            <person name="Anthouard V."/>
            <person name="Beever R.E."/>
            <person name="Beffa R."/>
            <person name="Benoit I."/>
            <person name="Bouzid O."/>
            <person name="Brault B."/>
            <person name="Chen Z."/>
            <person name="Choquer M."/>
            <person name="Collemare J."/>
            <person name="Cotton P."/>
            <person name="Danchin E.G."/>
            <person name="Da Silva C."/>
            <person name="Gautier A."/>
            <person name="Giraud C."/>
            <person name="Giraud T."/>
            <person name="Gonzalez C."/>
            <person name="Grossetete S."/>
            <person name="Guldener U."/>
            <person name="Henrissat B."/>
            <person name="Howlett B.J."/>
            <person name="Kodira C."/>
            <person name="Kretschmer M."/>
            <person name="Lappartient A."/>
            <person name="Leroch M."/>
            <person name="Levis C."/>
            <person name="Mauceli E."/>
            <person name="Neuveglise C."/>
            <person name="Oeser B."/>
            <person name="Pearson M."/>
            <person name="Poulain J."/>
            <person name="Poussereau N."/>
            <person name="Quesneville H."/>
            <person name="Rascle C."/>
            <person name="Schumacher J."/>
            <person name="Segurens B."/>
            <person name="Sexton A."/>
            <person name="Silva E."/>
            <person name="Sirven C."/>
            <person name="Soanes D.M."/>
            <person name="Talbot N.J."/>
            <person name="Templeton M."/>
            <person name="Yandava C."/>
            <person name="Yarden O."/>
            <person name="Zeng Q."/>
            <person name="Rollins J.A."/>
            <person name="Lebrun M.H."/>
            <person name="Dickman M."/>
        </authorList>
    </citation>
    <scope>NUCLEOTIDE SEQUENCE [LARGE SCALE GENOMIC DNA]</scope>
    <source>
        <strain evidence="2">T4</strain>
    </source>
</reference>
<evidence type="ECO:0000313" key="1">
    <source>
        <dbReference type="EMBL" id="CCD50777.1"/>
    </source>
</evidence>
<dbReference type="InParanoid" id="G2YG79"/>
<sequence length="63" mass="7049">MRFDSQLMSRVSQLTYPDGFSAGYSRWTSEHHSGTAHETAYPTVQEVSKSAWPSRLAVTPIFG</sequence>
<dbReference type="EMBL" id="FQ790328">
    <property type="protein sequence ID" value="CCD50777.1"/>
    <property type="molecule type" value="Genomic_DNA"/>
</dbReference>
<dbReference type="HOGENOM" id="CLU_2885523_0_0_1"/>